<dbReference type="PROSITE" id="PS00134">
    <property type="entry name" value="TRYPSIN_HIS"/>
    <property type="match status" value="1"/>
</dbReference>
<evidence type="ECO:0000256" key="4">
    <source>
        <dbReference type="ARBA" id="ARBA00022825"/>
    </source>
</evidence>
<sequence length="260" mass="26321">MVSVRSLVASILPLASMAAALPLEDGGVSINIVGGTTATISEFPYIVSLTEGGSHFCGGVLLNANTVLTAGHCSEGVRASAVKVRAGTATWASGGKQVAVSSIKIHSSYTVKDDIPYNDIAIWKLSSTIAESSTIKYAALPAQGSDPSAGTSVTVAGWGLTTETGTSVVSALRKVTVSVVSRATCRSQYGTSSISDVMWCAGATAGGKDACSGDSGGPIVKSSGTLLGIVSWVNGCARKGYAGVYTRVGSFVDWINTNKA</sequence>
<dbReference type="AlphaFoldDB" id="A0A8H7TQE5"/>
<dbReference type="GO" id="GO:0004252">
    <property type="term" value="F:serine-type endopeptidase activity"/>
    <property type="evidence" value="ECO:0007669"/>
    <property type="project" value="InterPro"/>
</dbReference>
<evidence type="ECO:0000256" key="7">
    <source>
        <dbReference type="SAM" id="SignalP"/>
    </source>
</evidence>
<dbReference type="Pfam" id="PF00089">
    <property type="entry name" value="Trypsin"/>
    <property type="match status" value="1"/>
</dbReference>
<comment type="similarity">
    <text evidence="1">Belongs to the peptidase S1 family.</text>
</comment>
<evidence type="ECO:0000313" key="10">
    <source>
        <dbReference type="Proteomes" id="UP000616885"/>
    </source>
</evidence>
<dbReference type="PROSITE" id="PS00135">
    <property type="entry name" value="TRYPSIN_SER"/>
    <property type="match status" value="1"/>
</dbReference>
<name>A0A8H7TQE5_BIOOC</name>
<gene>
    <name evidence="9" type="ORF">IM811_011215</name>
</gene>
<feature type="domain" description="Peptidase S1" evidence="8">
    <location>
        <begin position="32"/>
        <end position="260"/>
    </location>
</feature>
<evidence type="ECO:0000256" key="1">
    <source>
        <dbReference type="ARBA" id="ARBA00007664"/>
    </source>
</evidence>
<dbReference type="PRINTS" id="PR00722">
    <property type="entry name" value="CHYMOTRYPSIN"/>
</dbReference>
<dbReference type="InterPro" id="IPR018114">
    <property type="entry name" value="TRYPSIN_HIS"/>
</dbReference>
<evidence type="ECO:0000313" key="9">
    <source>
        <dbReference type="EMBL" id="KAF9755774.1"/>
    </source>
</evidence>
<evidence type="ECO:0000256" key="3">
    <source>
        <dbReference type="ARBA" id="ARBA00022801"/>
    </source>
</evidence>
<keyword evidence="7" id="KW-0732">Signal</keyword>
<keyword evidence="5" id="KW-1015">Disulfide bond</keyword>
<evidence type="ECO:0000256" key="2">
    <source>
        <dbReference type="ARBA" id="ARBA00022670"/>
    </source>
</evidence>
<dbReference type="InterPro" id="IPR043504">
    <property type="entry name" value="Peptidase_S1_PA_chymotrypsin"/>
</dbReference>
<dbReference type="SUPFAM" id="SSF50494">
    <property type="entry name" value="Trypsin-like serine proteases"/>
    <property type="match status" value="1"/>
</dbReference>
<dbReference type="PROSITE" id="PS50240">
    <property type="entry name" value="TRYPSIN_DOM"/>
    <property type="match status" value="1"/>
</dbReference>
<protein>
    <recommendedName>
        <fullName evidence="8">Peptidase S1 domain-containing protein</fullName>
    </recommendedName>
</protein>
<dbReference type="FunFam" id="2.40.10.10:FF:000077">
    <property type="entry name" value="Predicted protein"/>
    <property type="match status" value="1"/>
</dbReference>
<dbReference type="CDD" id="cd00190">
    <property type="entry name" value="Tryp_SPc"/>
    <property type="match status" value="1"/>
</dbReference>
<evidence type="ECO:0000256" key="6">
    <source>
        <dbReference type="RuleBase" id="RU363034"/>
    </source>
</evidence>
<keyword evidence="2 6" id="KW-0645">Protease</keyword>
<dbReference type="InterPro" id="IPR009003">
    <property type="entry name" value="Peptidase_S1_PA"/>
</dbReference>
<proteinExistence type="inferred from homology"/>
<dbReference type="InterPro" id="IPR001254">
    <property type="entry name" value="Trypsin_dom"/>
</dbReference>
<keyword evidence="3 6" id="KW-0378">Hydrolase</keyword>
<dbReference type="GO" id="GO:0006508">
    <property type="term" value="P:proteolysis"/>
    <property type="evidence" value="ECO:0007669"/>
    <property type="project" value="UniProtKB-KW"/>
</dbReference>
<dbReference type="InterPro" id="IPR033116">
    <property type="entry name" value="TRYPSIN_SER"/>
</dbReference>
<feature type="signal peptide" evidence="7">
    <location>
        <begin position="1"/>
        <end position="20"/>
    </location>
</feature>
<dbReference type="InterPro" id="IPR001314">
    <property type="entry name" value="Peptidase_S1A"/>
</dbReference>
<evidence type="ECO:0000259" key="8">
    <source>
        <dbReference type="PROSITE" id="PS50240"/>
    </source>
</evidence>
<dbReference type="SMART" id="SM00020">
    <property type="entry name" value="Tryp_SPc"/>
    <property type="match status" value="1"/>
</dbReference>
<accession>A0A8H7TQE5</accession>
<dbReference type="Proteomes" id="UP000616885">
    <property type="component" value="Unassembled WGS sequence"/>
</dbReference>
<keyword evidence="4 6" id="KW-0720">Serine protease</keyword>
<feature type="chain" id="PRO_5034300903" description="Peptidase S1 domain-containing protein" evidence="7">
    <location>
        <begin position="21"/>
        <end position="260"/>
    </location>
</feature>
<dbReference type="PANTHER" id="PTHR24276:SF98">
    <property type="entry name" value="FI18310P1-RELATED"/>
    <property type="match status" value="1"/>
</dbReference>
<organism evidence="9 10">
    <name type="scientific">Bionectria ochroleuca</name>
    <name type="common">Gliocladium roseum</name>
    <dbReference type="NCBI Taxonomy" id="29856"/>
    <lineage>
        <taxon>Eukaryota</taxon>
        <taxon>Fungi</taxon>
        <taxon>Dikarya</taxon>
        <taxon>Ascomycota</taxon>
        <taxon>Pezizomycotina</taxon>
        <taxon>Sordariomycetes</taxon>
        <taxon>Hypocreomycetidae</taxon>
        <taxon>Hypocreales</taxon>
        <taxon>Bionectriaceae</taxon>
        <taxon>Clonostachys</taxon>
    </lineage>
</organism>
<dbReference type="Gene3D" id="2.40.10.10">
    <property type="entry name" value="Trypsin-like serine proteases"/>
    <property type="match status" value="2"/>
</dbReference>
<dbReference type="EMBL" id="JADCTT010000003">
    <property type="protein sequence ID" value="KAF9755774.1"/>
    <property type="molecule type" value="Genomic_DNA"/>
</dbReference>
<dbReference type="InterPro" id="IPR050430">
    <property type="entry name" value="Peptidase_S1"/>
</dbReference>
<evidence type="ECO:0000256" key="5">
    <source>
        <dbReference type="ARBA" id="ARBA00023157"/>
    </source>
</evidence>
<reference evidence="9" key="1">
    <citation type="submission" date="2020-10" db="EMBL/GenBank/DDBJ databases">
        <title>High-Quality Genome Resource of Clonostachys rosea strain S41 by Oxford Nanopore Long-Read Sequencing.</title>
        <authorList>
            <person name="Wang H."/>
        </authorList>
    </citation>
    <scope>NUCLEOTIDE SEQUENCE</scope>
    <source>
        <strain evidence="9">S41</strain>
    </source>
</reference>
<comment type="caution">
    <text evidence="9">The sequence shown here is derived from an EMBL/GenBank/DDBJ whole genome shotgun (WGS) entry which is preliminary data.</text>
</comment>
<dbReference type="PANTHER" id="PTHR24276">
    <property type="entry name" value="POLYSERASE-RELATED"/>
    <property type="match status" value="1"/>
</dbReference>